<gene>
    <name evidence="1" type="ORF">T10_366</name>
</gene>
<evidence type="ECO:0000313" key="1">
    <source>
        <dbReference type="EMBL" id="KRZ80703.1"/>
    </source>
</evidence>
<comment type="caution">
    <text evidence="1">The sequence shown here is derived from an EMBL/GenBank/DDBJ whole genome shotgun (WGS) entry which is preliminary data.</text>
</comment>
<dbReference type="AlphaFoldDB" id="A0A0V1N9N0"/>
<dbReference type="EMBL" id="JYDO01000001">
    <property type="protein sequence ID" value="KRZ80703.1"/>
    <property type="molecule type" value="Genomic_DNA"/>
</dbReference>
<protein>
    <submittedName>
        <fullName evidence="1">Uncharacterized protein</fullName>
    </submittedName>
</protein>
<proteinExistence type="predicted"/>
<accession>A0A0V1N9N0</accession>
<name>A0A0V1N9N0_9BILA</name>
<keyword evidence="2" id="KW-1185">Reference proteome</keyword>
<sequence>MKRPPFVLPTDGSIPPIQMRAQRVPFALRISEELDLLIDQNILELVQSTHRPRRLCLSSNMMRRHISNHWSLKRQQSFKQQSILELTYFGPHLTRTGRFQFGASERVMISVVPSLVSTSSSVSPPFEDLTSLKISKINVLCKTYKTNTCTSVKFTAENEYLVIKCDSKYNILKLSFSPKR</sequence>
<organism evidence="1 2">
    <name type="scientific">Trichinella papuae</name>
    <dbReference type="NCBI Taxonomy" id="268474"/>
    <lineage>
        <taxon>Eukaryota</taxon>
        <taxon>Metazoa</taxon>
        <taxon>Ecdysozoa</taxon>
        <taxon>Nematoda</taxon>
        <taxon>Enoplea</taxon>
        <taxon>Dorylaimia</taxon>
        <taxon>Trichinellida</taxon>
        <taxon>Trichinellidae</taxon>
        <taxon>Trichinella</taxon>
    </lineage>
</organism>
<dbReference type="Proteomes" id="UP000054843">
    <property type="component" value="Unassembled WGS sequence"/>
</dbReference>
<reference evidence="1 2" key="1">
    <citation type="submission" date="2015-01" db="EMBL/GenBank/DDBJ databases">
        <title>Evolution of Trichinella species and genotypes.</title>
        <authorList>
            <person name="Korhonen P.K."/>
            <person name="Edoardo P."/>
            <person name="Giuseppe L.R."/>
            <person name="Gasser R.B."/>
        </authorList>
    </citation>
    <scope>NUCLEOTIDE SEQUENCE [LARGE SCALE GENOMIC DNA]</scope>
    <source>
        <strain evidence="1">ISS1980</strain>
    </source>
</reference>
<dbReference type="OrthoDB" id="10623514at2759"/>
<evidence type="ECO:0000313" key="2">
    <source>
        <dbReference type="Proteomes" id="UP000054843"/>
    </source>
</evidence>